<keyword evidence="2" id="KW-1185">Reference proteome</keyword>
<dbReference type="EMBL" id="LBJQ01000010">
    <property type="protein sequence ID" value="RXH36641.1"/>
    <property type="molecule type" value="Genomic_DNA"/>
</dbReference>
<protein>
    <submittedName>
        <fullName evidence="1">Uncharacterized protein</fullName>
    </submittedName>
</protein>
<accession>A0A4Q0SEY9</accession>
<comment type="caution">
    <text evidence="1">The sequence shown here is derived from an EMBL/GenBank/DDBJ whole genome shotgun (WGS) entry which is preliminary data.</text>
</comment>
<evidence type="ECO:0000313" key="2">
    <source>
        <dbReference type="Proteomes" id="UP000289546"/>
    </source>
</evidence>
<proteinExistence type="predicted"/>
<organism evidence="1 2">
    <name type="scientific">Bradyrhizobium nanningense</name>
    <dbReference type="NCBI Taxonomy" id="1325118"/>
    <lineage>
        <taxon>Bacteria</taxon>
        <taxon>Pseudomonadati</taxon>
        <taxon>Pseudomonadota</taxon>
        <taxon>Alphaproteobacteria</taxon>
        <taxon>Hyphomicrobiales</taxon>
        <taxon>Nitrobacteraceae</taxon>
        <taxon>Bradyrhizobium</taxon>
    </lineage>
</organism>
<sequence length="62" mass="6536">MAPSAARGLSLSMATPSSRYSGACNIISDGSIEPDARTKYSHRAVWLARHQNAYGPDAGSNL</sequence>
<name>A0A4Q0SEY9_9BRAD</name>
<gene>
    <name evidence="1" type="ORF">XH99_06650</name>
</gene>
<dbReference type="Proteomes" id="UP000289546">
    <property type="component" value="Unassembled WGS sequence"/>
</dbReference>
<reference evidence="1 2" key="1">
    <citation type="submission" date="2015-04" db="EMBL/GenBank/DDBJ databases">
        <title>Comparative genomics of rhizobia nodulating Arachis hypogaea in China.</title>
        <authorList>
            <person name="Li Y."/>
        </authorList>
    </citation>
    <scope>NUCLEOTIDE SEQUENCE [LARGE SCALE GENOMIC DNA]</scope>
    <source>
        <strain evidence="1 2">CCBAU 51757</strain>
    </source>
</reference>
<dbReference type="AlphaFoldDB" id="A0A4Q0SEY9"/>
<evidence type="ECO:0000313" key="1">
    <source>
        <dbReference type="EMBL" id="RXH36641.1"/>
    </source>
</evidence>